<evidence type="ECO:0000256" key="8">
    <source>
        <dbReference type="ARBA" id="ARBA00023239"/>
    </source>
</evidence>
<accession>E0UPW5</accession>
<keyword evidence="2" id="KW-0444">Lipid biosynthesis</keyword>
<keyword evidence="5 11" id="KW-0472">Membrane</keyword>
<keyword evidence="11" id="KW-0812">Transmembrane</keyword>
<keyword evidence="4" id="KW-0443">Lipid metabolism</keyword>
<dbReference type="KEGG" id="sua:Saut_1730"/>
<evidence type="ECO:0000256" key="9">
    <source>
        <dbReference type="ARBA" id="ARBA00023264"/>
    </source>
</evidence>
<evidence type="ECO:0000256" key="2">
    <source>
        <dbReference type="ARBA" id="ARBA00022516"/>
    </source>
</evidence>
<evidence type="ECO:0000256" key="10">
    <source>
        <dbReference type="ARBA" id="ARBA00023317"/>
    </source>
</evidence>
<keyword evidence="10" id="KW-0670">Pyruvate</keyword>
<keyword evidence="11" id="KW-1133">Transmembrane helix</keyword>
<gene>
    <name evidence="12" type="ordered locus">Saut_1730</name>
</gene>
<sequence>MKNNLFIVSKNGYKYIAYALLTAIIFGILDLEFFSLLSFALALFFIYSFRNPERELSLLDDKAVVSPVDGVVKAIDEIKNGQYVYRVLVESNYMNVGVLRVPLSGHLESTKVIRGARTSKKSKLFYDLNETAELVFVDAHNNRVKVLHRLKQSFAPVNIEVSKNEPLYKGSRYGYAINSMSELYLPKNFRLDIKPNSEIQASHSLIGYFS</sequence>
<dbReference type="InterPro" id="IPR033175">
    <property type="entry name" value="PSD-A"/>
</dbReference>
<evidence type="ECO:0000256" key="6">
    <source>
        <dbReference type="ARBA" id="ARBA00023145"/>
    </source>
</evidence>
<reference evidence="13" key="1">
    <citation type="journal article" date="2010" name="Stand. Genomic Sci.">
        <title>Complete genome sequence of Sulfurimonas autotrophica type strain (OK10).</title>
        <authorList>
            <person name="Sikorski J."/>
            <person name="Munk C."/>
            <person name="Lapidus A."/>
            <person name="Djao O."/>
            <person name="Lucas S."/>
            <person name="Glavina Del Rio T."/>
            <person name="Nolan M."/>
            <person name="Tice H."/>
            <person name="Han C."/>
            <person name="Cheng J."/>
            <person name="Tapia R."/>
            <person name="Goodwin L."/>
            <person name="Pitluck S."/>
            <person name="Liolios K."/>
            <person name="Ivanova N."/>
            <person name="Mavromatis K."/>
            <person name="Mikhailova N."/>
            <person name="Pati A."/>
            <person name="Sims D."/>
            <person name="Meincke L."/>
            <person name="Brettin T."/>
            <person name="Detter J."/>
            <person name="Chen A."/>
            <person name="Palaniappan K."/>
            <person name="Land M."/>
            <person name="Hauser L."/>
            <person name="Chang Y."/>
            <person name="Jeffries C."/>
            <person name="Rohde M."/>
            <person name="Lang E."/>
            <person name="Spring S."/>
            <person name="Goker M."/>
            <person name="Woyke T."/>
            <person name="Bristow J."/>
            <person name="Eisen J."/>
            <person name="Markowitz V."/>
            <person name="Hugenholtz P."/>
            <person name="Kyrpides N."/>
            <person name="Klenk H."/>
        </authorList>
    </citation>
    <scope>NUCLEOTIDE SEQUENCE [LARGE SCALE GENOMIC DNA]</scope>
    <source>
        <strain evidence="13">ATCC BAA-671 / DSM 16294 / JCM 11897 / OK10</strain>
    </source>
</reference>
<evidence type="ECO:0000256" key="3">
    <source>
        <dbReference type="ARBA" id="ARBA00022793"/>
    </source>
</evidence>
<evidence type="ECO:0000256" key="5">
    <source>
        <dbReference type="ARBA" id="ARBA00023136"/>
    </source>
</evidence>
<keyword evidence="7" id="KW-0594">Phospholipid biosynthesis</keyword>
<dbReference type="HOGENOM" id="CLU_109842_0_0_7"/>
<feature type="transmembrane region" description="Helical" evidence="11">
    <location>
        <begin position="15"/>
        <end position="47"/>
    </location>
</feature>
<dbReference type="AlphaFoldDB" id="E0UPW5"/>
<keyword evidence="6" id="KW-0865">Zymogen</keyword>
<keyword evidence="9" id="KW-1208">Phospholipid metabolism</keyword>
<dbReference type="GO" id="GO:0004609">
    <property type="term" value="F:phosphatidylserine decarboxylase activity"/>
    <property type="evidence" value="ECO:0007669"/>
    <property type="project" value="InterPro"/>
</dbReference>
<name>E0UPW5_SULAO</name>
<organism evidence="12 13">
    <name type="scientific">Sulfurimonas autotrophica (strain ATCC BAA-671 / DSM 16294 / JCM 11897 / OK10)</name>
    <dbReference type="NCBI Taxonomy" id="563040"/>
    <lineage>
        <taxon>Bacteria</taxon>
        <taxon>Pseudomonadati</taxon>
        <taxon>Campylobacterota</taxon>
        <taxon>Epsilonproteobacteria</taxon>
        <taxon>Campylobacterales</taxon>
        <taxon>Sulfurimonadaceae</taxon>
        <taxon>Sulfurimonas</taxon>
    </lineage>
</organism>
<dbReference type="InterPro" id="IPR003817">
    <property type="entry name" value="PS_Dcarbxylase"/>
</dbReference>
<protein>
    <submittedName>
        <fullName evidence="12">Putative phosphatidylserine decarboxylase</fullName>
    </submittedName>
</protein>
<dbReference type="EMBL" id="CP002205">
    <property type="protein sequence ID" value="ADN09774.1"/>
    <property type="molecule type" value="Genomic_DNA"/>
</dbReference>
<proteinExistence type="predicted"/>
<dbReference type="GO" id="GO:0008654">
    <property type="term" value="P:phospholipid biosynthetic process"/>
    <property type="evidence" value="ECO:0007669"/>
    <property type="project" value="UniProtKB-KW"/>
</dbReference>
<evidence type="ECO:0000313" key="13">
    <source>
        <dbReference type="Proteomes" id="UP000007803"/>
    </source>
</evidence>
<evidence type="ECO:0000256" key="11">
    <source>
        <dbReference type="SAM" id="Phobius"/>
    </source>
</evidence>
<evidence type="ECO:0000256" key="1">
    <source>
        <dbReference type="ARBA" id="ARBA00022475"/>
    </source>
</evidence>
<evidence type="ECO:0000256" key="4">
    <source>
        <dbReference type="ARBA" id="ARBA00023098"/>
    </source>
</evidence>
<dbReference type="Proteomes" id="UP000007803">
    <property type="component" value="Chromosome"/>
</dbReference>
<dbReference type="RefSeq" id="WP_013327527.1">
    <property type="nucleotide sequence ID" value="NC_014506.1"/>
</dbReference>
<dbReference type="PANTHER" id="PTHR35809:SF1">
    <property type="entry name" value="ARCHAETIDYLSERINE DECARBOXYLASE PROENZYME-RELATED"/>
    <property type="match status" value="1"/>
</dbReference>
<evidence type="ECO:0000256" key="7">
    <source>
        <dbReference type="ARBA" id="ARBA00023209"/>
    </source>
</evidence>
<dbReference type="eggNOG" id="COG0688">
    <property type="taxonomic scope" value="Bacteria"/>
</dbReference>
<keyword evidence="13" id="KW-1185">Reference proteome</keyword>
<keyword evidence="1" id="KW-1003">Cell membrane</keyword>
<dbReference type="STRING" id="563040.Saut_1730"/>
<keyword evidence="3" id="KW-0210">Decarboxylase</keyword>
<keyword evidence="8" id="KW-0456">Lyase</keyword>
<dbReference type="PANTHER" id="PTHR35809">
    <property type="entry name" value="ARCHAETIDYLSERINE DECARBOXYLASE PROENZYME-RELATED"/>
    <property type="match status" value="1"/>
</dbReference>
<evidence type="ECO:0000313" key="12">
    <source>
        <dbReference type="EMBL" id="ADN09774.1"/>
    </source>
</evidence>
<dbReference type="Pfam" id="PF02666">
    <property type="entry name" value="PS_Dcarbxylase"/>
    <property type="match status" value="1"/>
</dbReference>